<evidence type="ECO:0000256" key="1">
    <source>
        <dbReference type="PIRNR" id="PIRNR005348"/>
    </source>
</evidence>
<dbReference type="PANTHER" id="PTHR40033:SF1">
    <property type="entry name" value="CITRATE-SODIUM SYMPORTER"/>
    <property type="match status" value="1"/>
</dbReference>
<feature type="transmembrane region" description="Helical" evidence="2">
    <location>
        <begin position="360"/>
        <end position="383"/>
    </location>
</feature>
<dbReference type="GO" id="GO:0015293">
    <property type="term" value="F:symporter activity"/>
    <property type="evidence" value="ECO:0007669"/>
    <property type="project" value="UniProtKB-UniRule"/>
</dbReference>
<accession>A0A1C7Z773</accession>
<keyword evidence="2" id="KW-1133">Transmembrane helix</keyword>
<feature type="transmembrane region" description="Helical" evidence="2">
    <location>
        <begin position="301"/>
        <end position="319"/>
    </location>
</feature>
<organism evidence="3 4">
    <name type="scientific">Pseudomonas syringae</name>
    <dbReference type="NCBI Taxonomy" id="317"/>
    <lineage>
        <taxon>Bacteria</taxon>
        <taxon>Pseudomonadati</taxon>
        <taxon>Pseudomonadota</taxon>
        <taxon>Gammaproteobacteria</taxon>
        <taxon>Pseudomonadales</taxon>
        <taxon>Pseudomonadaceae</taxon>
        <taxon>Pseudomonas</taxon>
    </lineage>
</organism>
<feature type="transmembrane region" description="Helical" evidence="2">
    <location>
        <begin position="219"/>
        <end position="242"/>
    </location>
</feature>
<protein>
    <submittedName>
        <fullName evidence="3">Malate permease</fullName>
    </submittedName>
</protein>
<keyword evidence="2" id="KW-0812">Transmembrane</keyword>
<dbReference type="GO" id="GO:0008514">
    <property type="term" value="F:organic anion transmembrane transporter activity"/>
    <property type="evidence" value="ECO:0007669"/>
    <property type="project" value="InterPro"/>
</dbReference>
<feature type="transmembrane region" description="Helical" evidence="2">
    <location>
        <begin position="59"/>
        <end position="77"/>
    </location>
</feature>
<feature type="transmembrane region" description="Helical" evidence="2">
    <location>
        <begin position="31"/>
        <end position="52"/>
    </location>
</feature>
<comment type="caution">
    <text evidence="3">The sequence shown here is derived from an EMBL/GenBank/DDBJ whole genome shotgun (WGS) entry which is preliminary data.</text>
</comment>
<dbReference type="Pfam" id="PF03390">
    <property type="entry name" value="2HCT"/>
    <property type="match status" value="1"/>
</dbReference>
<evidence type="ECO:0000256" key="2">
    <source>
        <dbReference type="SAM" id="Phobius"/>
    </source>
</evidence>
<keyword evidence="1" id="KW-0769">Symport</keyword>
<evidence type="ECO:0000313" key="4">
    <source>
        <dbReference type="Proteomes" id="UP000093104"/>
    </source>
</evidence>
<keyword evidence="1" id="KW-0813">Transport</keyword>
<feature type="transmembrane region" description="Helical" evidence="2">
    <location>
        <begin position="89"/>
        <end position="111"/>
    </location>
</feature>
<feature type="transmembrane region" description="Helical" evidence="2">
    <location>
        <begin position="181"/>
        <end position="207"/>
    </location>
</feature>
<feature type="transmembrane region" description="Helical" evidence="2">
    <location>
        <begin position="331"/>
        <end position="354"/>
    </location>
</feature>
<gene>
    <name evidence="3" type="ORF">AFK24_04825</name>
</gene>
<dbReference type="AlphaFoldDB" id="A0A1C7Z773"/>
<dbReference type="Proteomes" id="UP000093104">
    <property type="component" value="Unassembled WGS sequence"/>
</dbReference>
<dbReference type="PANTHER" id="PTHR40033">
    <property type="entry name" value="NA(+)-MALATE SYMPORTER"/>
    <property type="match status" value="1"/>
</dbReference>
<sequence length="448" mass="47517">MNKPYEQSLKVNGLSGSGIRNRLNSLCAYEIGVIPLPIFLGIAFIVFLSAHLGLLPKNMIGGLAVIMTMGVFFGQVGQRLPILKEIGGGAILCLMLPSVLVFFGFFGAPTIDATKMLMKDANFLYFVIASLVVGSILGMSRFTLVQGMIRMFVPLLAGTLAALIAGLLVGELFGYTFHHTFFYIIVPILGGGIGEGILPLSLAYSAILGGTPDQYVAQLVPAAVVGNIIAIICSGVLARIALKRPSLNGEGTLIRAKDENDKFQVKEEDKGPVDFRLMGAGVLLICTFFVLGGLLEKVVGIPGPVMMILAAVAFKYIRVLPERLEKGAHTFYKLVSSAFIWPVMIGLGMLYVPLDSVVKVFSVGYVVVCLAVVVSMTAAGFLVGNLMKMYPIEAAIVTCCHSGLGGTGDVAILSAANRMQLMPFAQISTRIGGAATVIIATILLKVFS</sequence>
<feature type="transmembrane region" description="Helical" evidence="2">
    <location>
        <begin position="148"/>
        <end position="169"/>
    </location>
</feature>
<feature type="transmembrane region" description="Helical" evidence="2">
    <location>
        <begin position="427"/>
        <end position="447"/>
    </location>
</feature>
<reference evidence="3 4" key="1">
    <citation type="submission" date="2015-07" db="EMBL/GenBank/DDBJ databases">
        <title>Draft genome sequence of a diazotrophic, plant growth-promoting rhizobacterium of the Pseudomonas syringae complex.</title>
        <authorList>
            <person name="Patten C.L."/>
            <person name="Jeong H."/>
        </authorList>
    </citation>
    <scope>NUCLEOTIDE SEQUENCE [LARGE SCALE GENOMIC DNA]</scope>
    <source>
        <strain evidence="3 4">GR12-2</strain>
    </source>
</reference>
<feature type="transmembrane region" description="Helical" evidence="2">
    <location>
        <begin position="123"/>
        <end position="142"/>
    </location>
</feature>
<name>A0A1C7Z773_PSESX</name>
<dbReference type="GO" id="GO:0005886">
    <property type="term" value="C:plasma membrane"/>
    <property type="evidence" value="ECO:0007669"/>
    <property type="project" value="UniProtKB-UniRule"/>
</dbReference>
<feature type="transmembrane region" description="Helical" evidence="2">
    <location>
        <begin position="275"/>
        <end position="295"/>
    </location>
</feature>
<comment type="similarity">
    <text evidence="1">Belongs to the 2-hydroxycarboxylate transporter (2-HCT) (TC 2.A.24) family.</text>
</comment>
<dbReference type="EMBL" id="LGSI01000020">
    <property type="protein sequence ID" value="OCR25902.1"/>
    <property type="molecule type" value="Genomic_DNA"/>
</dbReference>
<dbReference type="PIRSF" id="PIRSF005348">
    <property type="entry name" value="YxkH"/>
    <property type="match status" value="1"/>
</dbReference>
<dbReference type="OrthoDB" id="8584824at2"/>
<proteinExistence type="inferred from homology"/>
<dbReference type="RefSeq" id="WP_065832158.1">
    <property type="nucleotide sequence ID" value="NZ_LGSI01000020.1"/>
</dbReference>
<evidence type="ECO:0000313" key="3">
    <source>
        <dbReference type="EMBL" id="OCR25902.1"/>
    </source>
</evidence>
<dbReference type="InterPro" id="IPR004679">
    <property type="entry name" value="2-OHcarboxylate_transport"/>
</dbReference>
<dbReference type="PATRIC" id="fig|317.243.peg.3984"/>
<keyword evidence="1 2" id="KW-0472">Membrane</keyword>